<reference evidence="2 4" key="1">
    <citation type="submission" date="2016-12" db="EMBL/GenBank/DDBJ databases">
        <title>The genomes of Aspergillus section Nigri reveals drivers in fungal speciation.</title>
        <authorList>
            <consortium name="DOE Joint Genome Institute"/>
            <person name="Vesth T.C."/>
            <person name="Nybo J."/>
            <person name="Theobald S."/>
            <person name="Brandl J."/>
            <person name="Frisvad J.C."/>
            <person name="Nielsen K.F."/>
            <person name="Lyhne E.K."/>
            <person name="Kogle M.E."/>
            <person name="Kuo A."/>
            <person name="Riley R."/>
            <person name="Clum A."/>
            <person name="Nolan M."/>
            <person name="Lipzen A."/>
            <person name="Salamov A."/>
            <person name="Henrissat B."/>
            <person name="Wiebenga A."/>
            <person name="De Vries R.P."/>
            <person name="Grigoriev I.V."/>
            <person name="Mortensen U.H."/>
            <person name="Andersen M.R."/>
            <person name="Baker S.E."/>
        </authorList>
    </citation>
    <scope>NUCLEOTIDE SEQUENCE [LARGE SCALE GENOMIC DNA]</scope>
    <source>
        <strain evidence="2 4">CBS 122712</strain>
    </source>
</reference>
<dbReference type="GeneID" id="37048862"/>
<dbReference type="VEuPathDB" id="FungiDB:BO83DRAFT_231341"/>
<dbReference type="Proteomes" id="UP000246171">
    <property type="component" value="Unassembled WGS sequence"/>
</dbReference>
<dbReference type="VEuPathDB" id="FungiDB:BO83DRAFT_28532"/>
<dbReference type="EMBL" id="MSFU01000115">
    <property type="protein sequence ID" value="PWY61428.1"/>
    <property type="molecule type" value="Genomic_DNA"/>
</dbReference>
<protein>
    <submittedName>
        <fullName evidence="2">Uncharacterized protein</fullName>
    </submittedName>
</protein>
<evidence type="ECO:0000313" key="3">
    <source>
        <dbReference type="EMBL" id="PWY61662.1"/>
    </source>
</evidence>
<proteinExistence type="predicted"/>
<name>A0A317UJX4_ASPEC</name>
<dbReference type="AlphaFoldDB" id="A0A317UJX4"/>
<evidence type="ECO:0000313" key="4">
    <source>
        <dbReference type="Proteomes" id="UP000246171"/>
    </source>
</evidence>
<feature type="region of interest" description="Disordered" evidence="1">
    <location>
        <begin position="1"/>
        <end position="24"/>
    </location>
</feature>
<gene>
    <name evidence="3" type="ORF">BO83DRAFT_231341</name>
    <name evidence="2" type="ORF">BO83DRAFT_28532</name>
</gene>
<dbReference type="EMBL" id="MSFU01000071">
    <property type="protein sequence ID" value="PWY61662.1"/>
    <property type="molecule type" value="Genomic_DNA"/>
</dbReference>
<keyword evidence="4" id="KW-1185">Reference proteome</keyword>
<sequence length="78" mass="8505">MHLSAVGAPANVRKNHYSPADPVNDSGHMTGGHLILLPLAARFFLLARISSHPVAPIAESYHYHHRHHLVADVLNSLS</sequence>
<evidence type="ECO:0000313" key="2">
    <source>
        <dbReference type="EMBL" id="PWY61428.1"/>
    </source>
</evidence>
<organism evidence="2 4">
    <name type="scientific">Aspergillus eucalypticola (strain CBS 122712 / IBT 29274)</name>
    <dbReference type="NCBI Taxonomy" id="1448314"/>
    <lineage>
        <taxon>Eukaryota</taxon>
        <taxon>Fungi</taxon>
        <taxon>Dikarya</taxon>
        <taxon>Ascomycota</taxon>
        <taxon>Pezizomycotina</taxon>
        <taxon>Eurotiomycetes</taxon>
        <taxon>Eurotiomycetidae</taxon>
        <taxon>Eurotiales</taxon>
        <taxon>Aspergillaceae</taxon>
        <taxon>Aspergillus</taxon>
        <taxon>Aspergillus subgen. Circumdati</taxon>
    </lineage>
</organism>
<comment type="caution">
    <text evidence="2">The sequence shown here is derived from an EMBL/GenBank/DDBJ whole genome shotgun (WGS) entry which is preliminary data.</text>
</comment>
<dbReference type="RefSeq" id="XP_025381763.1">
    <property type="nucleotide sequence ID" value="XM_025526900.1"/>
</dbReference>
<accession>A0A317UJX4</accession>
<evidence type="ECO:0000256" key="1">
    <source>
        <dbReference type="SAM" id="MobiDB-lite"/>
    </source>
</evidence>